<gene>
    <name evidence="1" type="ORF">EAI_00184</name>
</gene>
<protein>
    <submittedName>
        <fullName evidence="1">Uncharacterized protein</fullName>
    </submittedName>
</protein>
<organism evidence="2">
    <name type="scientific">Harpegnathos saltator</name>
    <name type="common">Jerdon's jumping ant</name>
    <dbReference type="NCBI Taxonomy" id="610380"/>
    <lineage>
        <taxon>Eukaryota</taxon>
        <taxon>Metazoa</taxon>
        <taxon>Ecdysozoa</taxon>
        <taxon>Arthropoda</taxon>
        <taxon>Hexapoda</taxon>
        <taxon>Insecta</taxon>
        <taxon>Pterygota</taxon>
        <taxon>Neoptera</taxon>
        <taxon>Endopterygota</taxon>
        <taxon>Hymenoptera</taxon>
        <taxon>Apocrita</taxon>
        <taxon>Aculeata</taxon>
        <taxon>Formicoidea</taxon>
        <taxon>Formicidae</taxon>
        <taxon>Ponerinae</taxon>
        <taxon>Ponerini</taxon>
        <taxon>Harpegnathos</taxon>
    </lineage>
</organism>
<keyword evidence="2" id="KW-1185">Reference proteome</keyword>
<dbReference type="AlphaFoldDB" id="E2BP60"/>
<dbReference type="STRING" id="610380.E2BP60"/>
<reference evidence="1 2" key="1">
    <citation type="journal article" date="2010" name="Science">
        <title>Genomic comparison of the ants Camponotus floridanus and Harpegnathos saltator.</title>
        <authorList>
            <person name="Bonasio R."/>
            <person name="Zhang G."/>
            <person name="Ye C."/>
            <person name="Mutti N.S."/>
            <person name="Fang X."/>
            <person name="Qin N."/>
            <person name="Donahue G."/>
            <person name="Yang P."/>
            <person name="Li Q."/>
            <person name="Li C."/>
            <person name="Zhang P."/>
            <person name="Huang Z."/>
            <person name="Berger S.L."/>
            <person name="Reinberg D."/>
            <person name="Wang J."/>
            <person name="Liebig J."/>
        </authorList>
    </citation>
    <scope>NUCLEOTIDE SEQUENCE [LARGE SCALE GENOMIC DNA]</scope>
    <source>
        <strain evidence="1 2">R22 G/1</strain>
    </source>
</reference>
<dbReference type="EMBL" id="GL449553">
    <property type="protein sequence ID" value="EFN82480.1"/>
    <property type="molecule type" value="Genomic_DNA"/>
</dbReference>
<evidence type="ECO:0000313" key="1">
    <source>
        <dbReference type="EMBL" id="EFN82480.1"/>
    </source>
</evidence>
<sequence length="50" mass="5195">MFQFQPLDDAPHPELDKVVPGAVTGNPKHSVIGPAVSATNMTGANCFSLS</sequence>
<accession>E2BP60</accession>
<dbReference type="Proteomes" id="UP000008237">
    <property type="component" value="Unassembled WGS sequence"/>
</dbReference>
<proteinExistence type="predicted"/>
<name>E2BP60_HARSA</name>
<evidence type="ECO:0000313" key="2">
    <source>
        <dbReference type="Proteomes" id="UP000008237"/>
    </source>
</evidence>
<dbReference type="InParanoid" id="E2BP60"/>